<accession>A0A371I545</accession>
<comment type="caution">
    <text evidence="2">The sequence shown here is derived from an EMBL/GenBank/DDBJ whole genome shotgun (WGS) entry which is preliminary data.</text>
</comment>
<reference evidence="2" key="1">
    <citation type="submission" date="2018-05" db="EMBL/GenBank/DDBJ databases">
        <title>Draft genome of Mucuna pruriens seed.</title>
        <authorList>
            <person name="Nnadi N.E."/>
            <person name="Vos R."/>
            <person name="Hasami M.H."/>
            <person name="Devisetty U.K."/>
            <person name="Aguiy J.C."/>
        </authorList>
    </citation>
    <scope>NUCLEOTIDE SEQUENCE [LARGE SCALE GENOMIC DNA]</scope>
    <source>
        <strain evidence="2">JCA_2017</strain>
    </source>
</reference>
<sequence length="349" mass="40463">MKPIEKNSNREIVDRPKDKKCKFDRTLEQYKGRLVAKGYTQIYGINYEETFAPVAKNMNLHQFDVKNAFLHGDPEEEVYMDIPLGFYSHNEKNKVCKLKKTLYELKQSPQAWFGRFGQVMISLRYKQRQGDHTLFIKHSLDGKLTLLLVYVNNMIVIGDDEIEKLTLKEKLSMQFEMKEIGKLKCFLGIEIVYSKQGIFISERKYVLNLLKETGKLECKTSRVLIEQNHKTGCEESPIIEKSQYQRLLGKLIYLSHTRSDIAYLDPPVFEVKSGKRTVVQKRSKKQNVVARSSVEVMDEAKCVQHDGTKHIEIDRHFIKEKLNSELVVIAHVPTGLQVADVFTKRTPCS</sequence>
<name>A0A371I545_MUCPR</name>
<evidence type="ECO:0000313" key="3">
    <source>
        <dbReference type="Proteomes" id="UP000257109"/>
    </source>
</evidence>
<dbReference type="InterPro" id="IPR013103">
    <property type="entry name" value="RVT_2"/>
</dbReference>
<evidence type="ECO:0000313" key="2">
    <source>
        <dbReference type="EMBL" id="RDY10160.1"/>
    </source>
</evidence>
<dbReference type="Proteomes" id="UP000257109">
    <property type="component" value="Unassembled WGS sequence"/>
</dbReference>
<dbReference type="AlphaFoldDB" id="A0A371I545"/>
<organism evidence="2 3">
    <name type="scientific">Mucuna pruriens</name>
    <name type="common">Velvet bean</name>
    <name type="synonym">Dolichos pruriens</name>
    <dbReference type="NCBI Taxonomy" id="157652"/>
    <lineage>
        <taxon>Eukaryota</taxon>
        <taxon>Viridiplantae</taxon>
        <taxon>Streptophyta</taxon>
        <taxon>Embryophyta</taxon>
        <taxon>Tracheophyta</taxon>
        <taxon>Spermatophyta</taxon>
        <taxon>Magnoliopsida</taxon>
        <taxon>eudicotyledons</taxon>
        <taxon>Gunneridae</taxon>
        <taxon>Pentapetalae</taxon>
        <taxon>rosids</taxon>
        <taxon>fabids</taxon>
        <taxon>Fabales</taxon>
        <taxon>Fabaceae</taxon>
        <taxon>Papilionoideae</taxon>
        <taxon>50 kb inversion clade</taxon>
        <taxon>NPAAA clade</taxon>
        <taxon>indigoferoid/millettioid clade</taxon>
        <taxon>Phaseoleae</taxon>
        <taxon>Mucuna</taxon>
    </lineage>
</organism>
<keyword evidence="3" id="KW-1185">Reference proteome</keyword>
<dbReference type="EMBL" id="QJKJ01000899">
    <property type="protein sequence ID" value="RDY10160.1"/>
    <property type="molecule type" value="Genomic_DNA"/>
</dbReference>
<proteinExistence type="predicted"/>
<dbReference type="CDD" id="cd09272">
    <property type="entry name" value="RNase_HI_RT_Ty1"/>
    <property type="match status" value="1"/>
</dbReference>
<dbReference type="SUPFAM" id="SSF56672">
    <property type="entry name" value="DNA/RNA polymerases"/>
    <property type="match status" value="1"/>
</dbReference>
<dbReference type="STRING" id="157652.A0A371I545"/>
<protein>
    <recommendedName>
        <fullName evidence="1">Reverse transcriptase Ty1/copia-type domain-containing protein</fullName>
    </recommendedName>
</protein>
<feature type="non-terminal residue" evidence="2">
    <location>
        <position position="1"/>
    </location>
</feature>
<dbReference type="PANTHER" id="PTHR43383">
    <property type="entry name" value="NODULIN 6"/>
    <property type="match status" value="1"/>
</dbReference>
<feature type="domain" description="Reverse transcriptase Ty1/copia-type" evidence="1">
    <location>
        <begin position="23"/>
        <end position="223"/>
    </location>
</feature>
<dbReference type="InterPro" id="IPR043502">
    <property type="entry name" value="DNA/RNA_pol_sf"/>
</dbReference>
<evidence type="ECO:0000259" key="1">
    <source>
        <dbReference type="Pfam" id="PF07727"/>
    </source>
</evidence>
<gene>
    <name evidence="2" type="ORF">CR513_05363</name>
</gene>
<dbReference type="PANTHER" id="PTHR43383:SF2">
    <property type="entry name" value="AMIDOHYDROLASE 2 FAMILY PROTEIN"/>
    <property type="match status" value="1"/>
</dbReference>
<dbReference type="Pfam" id="PF07727">
    <property type="entry name" value="RVT_2"/>
    <property type="match status" value="1"/>
</dbReference>
<dbReference type="OrthoDB" id="413361at2759"/>